<evidence type="ECO:0000313" key="9">
    <source>
        <dbReference type="RefSeq" id="XP_013414850.1"/>
    </source>
</evidence>
<keyword evidence="4" id="KW-0498">Mitosis</keyword>
<evidence type="ECO:0000313" key="8">
    <source>
        <dbReference type="Proteomes" id="UP000085678"/>
    </source>
</evidence>
<dbReference type="STRING" id="7574.A0A1S3JWP6"/>
<dbReference type="Proteomes" id="UP000085678">
    <property type="component" value="Unplaced"/>
</dbReference>
<comment type="subcellular location">
    <subcellularLocation>
        <location evidence="1">Nucleus</location>
    </subcellularLocation>
</comment>
<evidence type="ECO:0000256" key="5">
    <source>
        <dbReference type="ARBA" id="ARBA00023242"/>
    </source>
</evidence>
<evidence type="ECO:0000256" key="3">
    <source>
        <dbReference type="ARBA" id="ARBA00022618"/>
    </source>
</evidence>
<dbReference type="PANTHER" id="PTHR23168">
    <property type="entry name" value="MITOTIC SPINDLE ASSEMBLY CHECKPOINT PROTEIN MAD1 MITOTIC ARREST DEFICIENT-LIKE PROTEIN 1"/>
    <property type="match status" value="1"/>
</dbReference>
<evidence type="ECO:0000256" key="1">
    <source>
        <dbReference type="ARBA" id="ARBA00004123"/>
    </source>
</evidence>
<proteinExistence type="inferred from homology"/>
<dbReference type="GO" id="GO:0051301">
    <property type="term" value="P:cell division"/>
    <property type="evidence" value="ECO:0007669"/>
    <property type="project" value="UniProtKB-KW"/>
</dbReference>
<dbReference type="GO" id="GO:0051315">
    <property type="term" value="P:attachment of mitotic spindle microtubules to kinetochore"/>
    <property type="evidence" value="ECO:0007669"/>
    <property type="project" value="TreeGrafter"/>
</dbReference>
<keyword evidence="7" id="KW-0175">Coiled coil</keyword>
<keyword evidence="5" id="KW-0539">Nucleus</keyword>
<feature type="coiled-coil region" evidence="7">
    <location>
        <begin position="365"/>
        <end position="392"/>
    </location>
</feature>
<dbReference type="GO" id="GO:0005635">
    <property type="term" value="C:nuclear envelope"/>
    <property type="evidence" value="ECO:0007669"/>
    <property type="project" value="TreeGrafter"/>
</dbReference>
<dbReference type="GeneID" id="106176848"/>
<dbReference type="FunFam" id="3.30.457.60:FF:000002">
    <property type="entry name" value="Mitotic spindle assembly checkpoint protein MAD1"/>
    <property type="match status" value="1"/>
</dbReference>
<feature type="coiled-coil region" evidence="7">
    <location>
        <begin position="610"/>
        <end position="637"/>
    </location>
</feature>
<dbReference type="Gene3D" id="6.10.250.90">
    <property type="match status" value="1"/>
</dbReference>
<dbReference type="FunCoup" id="A0A1S3JWP6">
    <property type="interactions" value="1746"/>
</dbReference>
<dbReference type="PANTHER" id="PTHR23168:SF0">
    <property type="entry name" value="MITOTIC SPINDLE ASSEMBLY CHECKPOINT PROTEIN MAD1"/>
    <property type="match status" value="1"/>
</dbReference>
<dbReference type="AlphaFoldDB" id="A0A1S3JWP6"/>
<dbReference type="Gene3D" id="1.20.5.170">
    <property type="match status" value="1"/>
</dbReference>
<sequence>MDTPDDNTAVIRMKRDFDAFISSQSGSASGRINFDQTASLDISRGSAVSMQSVLEKQKEDQKLRADLIAAKGYITKLELQLAAVEASNKRARVEYDRDLGQVKLERMRESEQITELKNQLHFIAEREKRLQEELEECKQTLSKTKTSQDQKLLGLQKEKYKLENELEEVQEASRSKVTELNNHIMRQQTELKIKQNELDETKEKFRMYKERSRGASNILENAEKLKADQKIKELELKLQRMEEDGITTKAMKSQLTQLPELEKEARKLREENRFYRETSENTHLLKEQLESLKQKCERMEERGQELAKLKVENEDLKNKLKQWESPGAPGGWKVQSPSQLSHCIADLQNSQLTMLEQEGKLKSSIHSMQASLENAQSKLNQVSRELVVEQNKSTQQGELLKRLQRKLLLVSKERDGYKKIIESYESEVTVNVGSQSTTRVQQLEATVLGYQKQCEALEAQANQAQQQLGDCRIQCQQLEHKLRVAEQTKSLGSGISEVEQKTILQLREKIAGLEKQLEMVSEEKEILEARIEQRNLQGDYDPTKTKVLHFSMNPAAMAQKQRQEELAQLREENRKLKERVKLLETSGGVVEDITQKVDQNVQQPSTSKEVVDIKAQLSTAELKNKRLMEAFKKTSQEFREVCYQLTGYKIDIPCTNQYRLMSMYAESPDDFIVFQQTSTGEMQLLATDFSATMSHFIETYLQKNDSIPAFLSSVTLDLFSRQTLML</sequence>
<keyword evidence="3" id="KW-0132">Cell division</keyword>
<keyword evidence="8" id="KW-1185">Reference proteome</keyword>
<name>A0A1S3JWP6_LINAN</name>
<evidence type="ECO:0000256" key="6">
    <source>
        <dbReference type="ARBA" id="ARBA00023306"/>
    </source>
</evidence>
<evidence type="ECO:0000256" key="7">
    <source>
        <dbReference type="SAM" id="Coils"/>
    </source>
</evidence>
<dbReference type="KEGG" id="lak:106176848"/>
<keyword evidence="6" id="KW-0131">Cell cycle</keyword>
<organism evidence="8 9">
    <name type="scientific">Lingula anatina</name>
    <name type="common">Brachiopod</name>
    <name type="synonym">Lingula unguis</name>
    <dbReference type="NCBI Taxonomy" id="7574"/>
    <lineage>
        <taxon>Eukaryota</taxon>
        <taxon>Metazoa</taxon>
        <taxon>Spiralia</taxon>
        <taxon>Lophotrochozoa</taxon>
        <taxon>Brachiopoda</taxon>
        <taxon>Linguliformea</taxon>
        <taxon>Lingulata</taxon>
        <taxon>Lingulida</taxon>
        <taxon>Linguloidea</taxon>
        <taxon>Lingulidae</taxon>
        <taxon>Lingula</taxon>
    </lineage>
</organism>
<comment type="similarity">
    <text evidence="2">Belongs to the MAD1 family.</text>
</comment>
<dbReference type="SUPFAM" id="SSF75704">
    <property type="entry name" value="Mitotic arrest deficient-like 1, Mad1"/>
    <property type="match status" value="1"/>
</dbReference>
<dbReference type="SUPFAM" id="SSF57997">
    <property type="entry name" value="Tropomyosin"/>
    <property type="match status" value="1"/>
</dbReference>
<evidence type="ECO:0000256" key="4">
    <source>
        <dbReference type="ARBA" id="ARBA00022776"/>
    </source>
</evidence>
<dbReference type="InParanoid" id="A0A1S3JWP6"/>
<feature type="coiled-coil region" evidence="7">
    <location>
        <begin position="74"/>
        <end position="326"/>
    </location>
</feature>
<gene>
    <name evidence="9" type="primary">LOC106176848</name>
</gene>
<accession>A0A1S3JWP6</accession>
<dbReference type="GO" id="GO:0000776">
    <property type="term" value="C:kinetochore"/>
    <property type="evidence" value="ECO:0007669"/>
    <property type="project" value="TreeGrafter"/>
</dbReference>
<dbReference type="Gene3D" id="3.30.457.60">
    <property type="match status" value="1"/>
</dbReference>
<dbReference type="GO" id="GO:0007094">
    <property type="term" value="P:mitotic spindle assembly checkpoint signaling"/>
    <property type="evidence" value="ECO:0007669"/>
    <property type="project" value="InterPro"/>
</dbReference>
<protein>
    <submittedName>
        <fullName evidence="9">Mitotic spindle assembly checkpoint protein MAD1-like</fullName>
    </submittedName>
</protein>
<feature type="coiled-coil region" evidence="7">
    <location>
        <begin position="440"/>
        <end position="586"/>
    </location>
</feature>
<dbReference type="Pfam" id="PF05557">
    <property type="entry name" value="MAD"/>
    <property type="match status" value="1"/>
</dbReference>
<dbReference type="InterPro" id="IPR008672">
    <property type="entry name" value="Mad1"/>
</dbReference>
<dbReference type="RefSeq" id="XP_013414850.1">
    <property type="nucleotide sequence ID" value="XM_013559396.2"/>
</dbReference>
<dbReference type="GO" id="GO:0072686">
    <property type="term" value="C:mitotic spindle"/>
    <property type="evidence" value="ECO:0007669"/>
    <property type="project" value="TreeGrafter"/>
</dbReference>
<evidence type="ECO:0000256" key="2">
    <source>
        <dbReference type="ARBA" id="ARBA00008029"/>
    </source>
</evidence>
<dbReference type="OrthoDB" id="331602at2759"/>
<reference evidence="9" key="1">
    <citation type="submission" date="2025-08" db="UniProtKB">
        <authorList>
            <consortium name="RefSeq"/>
        </authorList>
    </citation>
    <scope>IDENTIFICATION</scope>
    <source>
        <tissue evidence="9">Gonads</tissue>
    </source>
</reference>